<dbReference type="GO" id="GO:0001501">
    <property type="term" value="P:skeletal system development"/>
    <property type="evidence" value="ECO:0007669"/>
    <property type="project" value="TreeGrafter"/>
</dbReference>
<sequence length="908" mass="102221">MFRRTSLTCRLKTRVTIIGFSVLLICCLLLYRALASMPATHPRRHHPLPTMEQKYSPRQHLKQKDTPHNSFQANVIDKNTHNNSKYANFNPEEFEKMNRKLLDDNSRKALLKFLHTLYPANWATASDTDDVALDLKYILVDYGLESKMSCKQIDSLTLDASMSHSGSSYLEYAYPSGGEPDRSSAHLRSRFNTKLDKLAYVLKSLSSDRETKIACMKQVYEASRCAAMGNYRLLREILFLSVLRHPNIIMMEGYCLRGNRVSVRMPEKGLIIVTEVGTRVTPSVISEMTWSKRIKVALQVGQLLLYLDNTPVGSLRFKKLSLQDFLLVQGQHLKLAELGQLELGDLPCTHNSQCGLAESADVQACSNGFCKGMNRIINFRTAAKEVLQQVLQNPPGPSEETLVSNLRINNLDLPQFLQELQVMSSKYESNASVVVVNPNSALVVGQEESHRVRVEKQDRAGEDHIHKSAKGVQVASSEAVLSNFVRYDHRNFAGIYDYLCAGSRVTWGCVHIVTSLLEAATLCLKDSMCRSFVTFSSQPESDNLMTVVLKNDTDSNPHISSGTTLFIHGSAMSSRRGGERQDVETKMQEEKKEVSISQPSTKLETCMDETLRSQEAARYAREKRLMTHLGFKGVREQTWRRSASRHHISGLGRLIKAQGSGGRFKVMFIAEDGPTESHLAYTLIYHLDRILGVYHTPPCVGKQLSTEDVDHYLSDGQWDEAFRLLIESDGTLSGILVVPKPKVIKNHQLNLEPLSSMTKDIVPFIRSQKLQLEYILVWWLGKIGYTVNDHQGYKGHLIHFYADKAFVKQDLDMSGYLNHCQFPSVVYKSLTCFQCSPEQETAGTQVVICSLGQEVVRRARAMFADDVELFVHNLRARELADVINSAATSAINIINTCIQTFGSEKVLY</sequence>
<reference evidence="1" key="1">
    <citation type="submission" date="2021-04" db="EMBL/GenBank/DDBJ databases">
        <authorList>
            <consortium name="Molecular Ecology Group"/>
        </authorList>
    </citation>
    <scope>NUCLEOTIDE SEQUENCE</scope>
</reference>
<gene>
    <name evidence="1" type="ORF">CUNI_LOCUS21095</name>
</gene>
<dbReference type="SUPFAM" id="SSF56112">
    <property type="entry name" value="Protein kinase-like (PK-like)"/>
    <property type="match status" value="1"/>
</dbReference>
<evidence type="ECO:0008006" key="3">
    <source>
        <dbReference type="Google" id="ProtNLM"/>
    </source>
</evidence>
<dbReference type="EMBL" id="CAJHNH020008412">
    <property type="protein sequence ID" value="CAG5135537.1"/>
    <property type="molecule type" value="Genomic_DNA"/>
</dbReference>
<evidence type="ECO:0000313" key="2">
    <source>
        <dbReference type="Proteomes" id="UP000678393"/>
    </source>
</evidence>
<dbReference type="InterPro" id="IPR011009">
    <property type="entry name" value="Kinase-like_dom_sf"/>
</dbReference>
<name>A0A8S4A0Z8_9EUPU</name>
<organism evidence="1 2">
    <name type="scientific">Candidula unifasciata</name>
    <dbReference type="NCBI Taxonomy" id="100452"/>
    <lineage>
        <taxon>Eukaryota</taxon>
        <taxon>Metazoa</taxon>
        <taxon>Spiralia</taxon>
        <taxon>Lophotrochozoa</taxon>
        <taxon>Mollusca</taxon>
        <taxon>Gastropoda</taxon>
        <taxon>Heterobranchia</taxon>
        <taxon>Euthyneura</taxon>
        <taxon>Panpulmonata</taxon>
        <taxon>Eupulmonata</taxon>
        <taxon>Stylommatophora</taxon>
        <taxon>Helicina</taxon>
        <taxon>Helicoidea</taxon>
        <taxon>Geomitridae</taxon>
        <taxon>Candidula</taxon>
    </lineage>
</organism>
<dbReference type="AlphaFoldDB" id="A0A8S4A0Z8"/>
<comment type="caution">
    <text evidence="1">The sequence shown here is derived from an EMBL/GenBank/DDBJ whole genome shotgun (WGS) entry which is preliminary data.</text>
</comment>
<keyword evidence="2" id="KW-1185">Reference proteome</keyword>
<evidence type="ECO:0000313" key="1">
    <source>
        <dbReference type="EMBL" id="CAG5135537.1"/>
    </source>
</evidence>
<dbReference type="PANTHER" id="PTHR46448">
    <property type="entry name" value="PROTEIN KINASE DOMAIN-CONTAINING PROTEIN"/>
    <property type="match status" value="1"/>
</dbReference>
<dbReference type="Proteomes" id="UP000678393">
    <property type="component" value="Unassembled WGS sequence"/>
</dbReference>
<dbReference type="GO" id="GO:0004715">
    <property type="term" value="F:non-membrane spanning protein tyrosine kinase activity"/>
    <property type="evidence" value="ECO:0007669"/>
    <property type="project" value="InterPro"/>
</dbReference>
<dbReference type="OrthoDB" id="4062651at2759"/>
<proteinExistence type="predicted"/>
<dbReference type="InterPro" id="IPR042983">
    <property type="entry name" value="PKDCC"/>
</dbReference>
<dbReference type="Gene3D" id="1.10.510.10">
    <property type="entry name" value="Transferase(Phosphotransferase) domain 1"/>
    <property type="match status" value="1"/>
</dbReference>
<dbReference type="PANTHER" id="PTHR46448:SF1">
    <property type="entry name" value="PROTEIN KINASE DOMAIN-CONTAINING PROTEIN"/>
    <property type="match status" value="1"/>
</dbReference>
<dbReference type="GO" id="GO:0005576">
    <property type="term" value="C:extracellular region"/>
    <property type="evidence" value="ECO:0007669"/>
    <property type="project" value="TreeGrafter"/>
</dbReference>
<accession>A0A8S4A0Z8</accession>
<protein>
    <recommendedName>
        <fullName evidence="3">FAM69 protein-kinase domain-containing protein</fullName>
    </recommendedName>
</protein>